<accession>A0A3R7YE98</accession>
<sequence>MTALDIFAGVDIGGTGVKVGIVTSKGSVVAREQENYHPDKHEPQDVVDLAVSMLHKVLKTVSIFCIDELWVAYVANKKFTIKVTCLRLEDLDAIGVGCPGVLKAGGVIHAAASFPSWTDVPLQQLLTDKVGRSVTVGNDADAAILAEQWVGAAKGQVKDFIMLSFSIVANGQLVRGGSNAIEGGHMIVERNGRQCGCSQRGCLEAYTSASALKSQAQEHLRAGRKSSLSRYFEADINAELIFKHAAEGDELCKHVIHEVCVSMSFRTRSCRLLGFCLRYFLPNAGSRGDEVVMACMLMPWRLIKEIIVLSGGIAEAGETYIKQIRLAYAKHSWTTFPNPVRIEKAGAGYDSGIIGAVAVCKPQRDALANSCM</sequence>
<evidence type="ECO:0000313" key="2">
    <source>
        <dbReference type="Proteomes" id="UP000286097"/>
    </source>
</evidence>
<comment type="caution">
    <text evidence="1">The sequence shown here is derived from an EMBL/GenBank/DDBJ whole genome shotgun (WGS) entry which is preliminary data.</text>
</comment>
<evidence type="ECO:0000313" key="1">
    <source>
        <dbReference type="EMBL" id="RQM18298.1"/>
    </source>
</evidence>
<gene>
    <name evidence="1" type="ORF">DD237_000044</name>
</gene>
<dbReference type="EMBL" id="QKXF01000081">
    <property type="protein sequence ID" value="RQM18298.1"/>
    <property type="molecule type" value="Genomic_DNA"/>
</dbReference>
<dbReference type="GO" id="GO:0008761">
    <property type="term" value="F:UDP-N-acetylglucosamine 2-epimerase activity"/>
    <property type="evidence" value="ECO:0007669"/>
    <property type="project" value="TreeGrafter"/>
</dbReference>
<name>A0A3R7YE98_9STRA</name>
<protein>
    <recommendedName>
        <fullName evidence="3">Glucokinase</fullName>
    </recommendedName>
</protein>
<dbReference type="InterPro" id="IPR000600">
    <property type="entry name" value="ROK"/>
</dbReference>
<reference evidence="1 2" key="1">
    <citation type="submission" date="2018-06" db="EMBL/GenBank/DDBJ databases">
        <title>Comparative genomics of downy mildews reveals potential adaptations to biotrophy.</title>
        <authorList>
            <person name="Fletcher K."/>
            <person name="Klosterman S.J."/>
            <person name="Derevnina L."/>
            <person name="Martin F."/>
            <person name="Koike S."/>
            <person name="Reyes Chin-Wo S."/>
            <person name="Mou B."/>
            <person name="Michelmore R."/>
        </authorList>
    </citation>
    <scope>NUCLEOTIDE SEQUENCE [LARGE SCALE GENOMIC DNA]</scope>
    <source>
        <strain evidence="1 2">R13</strain>
    </source>
</reference>
<dbReference type="Gene3D" id="3.30.420.40">
    <property type="match status" value="2"/>
</dbReference>
<proteinExistence type="predicted"/>
<dbReference type="SUPFAM" id="SSF53067">
    <property type="entry name" value="Actin-like ATPase domain"/>
    <property type="match status" value="1"/>
</dbReference>
<organism evidence="1 2">
    <name type="scientific">Peronospora effusa</name>
    <dbReference type="NCBI Taxonomy" id="542832"/>
    <lineage>
        <taxon>Eukaryota</taxon>
        <taxon>Sar</taxon>
        <taxon>Stramenopiles</taxon>
        <taxon>Oomycota</taxon>
        <taxon>Peronosporomycetes</taxon>
        <taxon>Peronosporales</taxon>
        <taxon>Peronosporaceae</taxon>
        <taxon>Peronospora</taxon>
    </lineage>
</organism>
<dbReference type="PANTHER" id="PTHR18964:SF149">
    <property type="entry name" value="BIFUNCTIONAL UDP-N-ACETYLGLUCOSAMINE 2-EPIMERASE_N-ACETYLMANNOSAMINE KINASE"/>
    <property type="match status" value="1"/>
</dbReference>
<dbReference type="AlphaFoldDB" id="A0A3R7YE98"/>
<dbReference type="GO" id="GO:0009384">
    <property type="term" value="F:N-acylmannosamine kinase activity"/>
    <property type="evidence" value="ECO:0007669"/>
    <property type="project" value="TreeGrafter"/>
</dbReference>
<dbReference type="Proteomes" id="UP000286097">
    <property type="component" value="Unassembled WGS sequence"/>
</dbReference>
<evidence type="ECO:0008006" key="3">
    <source>
        <dbReference type="Google" id="ProtNLM"/>
    </source>
</evidence>
<dbReference type="Pfam" id="PF00480">
    <property type="entry name" value="ROK"/>
    <property type="match status" value="1"/>
</dbReference>
<dbReference type="PANTHER" id="PTHR18964">
    <property type="entry name" value="ROK (REPRESSOR, ORF, KINASE) FAMILY"/>
    <property type="match status" value="1"/>
</dbReference>
<dbReference type="VEuPathDB" id="FungiDB:DD237_000044"/>
<dbReference type="InterPro" id="IPR043129">
    <property type="entry name" value="ATPase_NBD"/>
</dbReference>